<dbReference type="SUPFAM" id="SSF50129">
    <property type="entry name" value="GroES-like"/>
    <property type="match status" value="1"/>
</dbReference>
<dbReference type="Pfam" id="PF00107">
    <property type="entry name" value="ADH_zinc_N"/>
    <property type="match status" value="1"/>
</dbReference>
<evidence type="ECO:0000313" key="5">
    <source>
        <dbReference type="Proteomes" id="UP000183995"/>
    </source>
</evidence>
<gene>
    <name evidence="4" type="ORF">SAMN02745823_01283</name>
</gene>
<dbReference type="InterPro" id="IPR036291">
    <property type="entry name" value="NAD(P)-bd_dom_sf"/>
</dbReference>
<accession>A0A1M5WI26</accession>
<proteinExistence type="predicted"/>
<keyword evidence="5" id="KW-1185">Reference proteome</keyword>
<dbReference type="OrthoDB" id="9769198at2"/>
<evidence type="ECO:0000256" key="1">
    <source>
        <dbReference type="ARBA" id="ARBA00023002"/>
    </source>
</evidence>
<reference evidence="4 5" key="1">
    <citation type="submission" date="2016-11" db="EMBL/GenBank/DDBJ databases">
        <authorList>
            <person name="Jaros S."/>
            <person name="Januszkiewicz K."/>
            <person name="Wedrychowicz H."/>
        </authorList>
    </citation>
    <scope>NUCLEOTIDE SEQUENCE [LARGE SCALE GENOMIC DNA]</scope>
    <source>
        <strain evidence="4 5">DSM 10068</strain>
    </source>
</reference>
<keyword evidence="1" id="KW-0560">Oxidoreductase</keyword>
<dbReference type="GO" id="GO:0016491">
    <property type="term" value="F:oxidoreductase activity"/>
    <property type="evidence" value="ECO:0007669"/>
    <property type="project" value="UniProtKB-KW"/>
</dbReference>
<dbReference type="EMBL" id="FQXV01000003">
    <property type="protein sequence ID" value="SHH87048.1"/>
    <property type="molecule type" value="Genomic_DNA"/>
</dbReference>
<sequence>MKVTKALITGKRRIEFIEEELPALGARDVLLKVLSVGICHTDLPAYLGAVGSAMTKYGYMRWGGEPQYPAAAGHEPVCVVADVGRDVTEYKVGDFIAGMGFGAYATYMIIPEDDPKFVKIPETDKEKKYCLAEPLGCIVNIVREASCKYGQNVAVIGCGFMGLMAIAGLRKSGAKHLVAIDLLDNKLEMARKLGATDTINPKNVQVDDRAFELTDGRFFDVVVEISGSLRGLDTAGAIIKEPHVHGLPAFEGSYQGAGKILIPSVYGGQETFPVSLAFNLMSRTPVLVATHPTFAERPRDNMREGVASYVDGRLPLDRLITHEVRFEDTPRAFEMLEHAPADYIKGVVLFD</sequence>
<evidence type="ECO:0000313" key="4">
    <source>
        <dbReference type="EMBL" id="SHH87048.1"/>
    </source>
</evidence>
<name>A0A1M5WI26_9FIRM</name>
<dbReference type="STRING" id="1123282.SAMN02745823_01283"/>
<dbReference type="Pfam" id="PF08240">
    <property type="entry name" value="ADH_N"/>
    <property type="match status" value="1"/>
</dbReference>
<dbReference type="RefSeq" id="WP_073076835.1">
    <property type="nucleotide sequence ID" value="NZ_FQXV01000003.1"/>
</dbReference>
<dbReference type="AlphaFoldDB" id="A0A1M5WI26"/>
<organism evidence="4 5">
    <name type="scientific">Sporobacter termitidis DSM 10068</name>
    <dbReference type="NCBI Taxonomy" id="1123282"/>
    <lineage>
        <taxon>Bacteria</taxon>
        <taxon>Bacillati</taxon>
        <taxon>Bacillota</taxon>
        <taxon>Clostridia</taxon>
        <taxon>Eubacteriales</taxon>
        <taxon>Oscillospiraceae</taxon>
        <taxon>Sporobacter</taxon>
    </lineage>
</organism>
<dbReference type="InterPro" id="IPR050129">
    <property type="entry name" value="Zn_alcohol_dh"/>
</dbReference>
<dbReference type="Gene3D" id="3.90.180.10">
    <property type="entry name" value="Medium-chain alcohol dehydrogenases, catalytic domain"/>
    <property type="match status" value="2"/>
</dbReference>
<dbReference type="PANTHER" id="PTHR43401">
    <property type="entry name" value="L-THREONINE 3-DEHYDROGENASE"/>
    <property type="match status" value="1"/>
</dbReference>
<feature type="domain" description="Alcohol dehydrogenase-like N-terminal" evidence="3">
    <location>
        <begin position="26"/>
        <end position="121"/>
    </location>
</feature>
<dbReference type="InterPro" id="IPR013154">
    <property type="entry name" value="ADH-like_N"/>
</dbReference>
<dbReference type="Gene3D" id="3.40.50.720">
    <property type="entry name" value="NAD(P)-binding Rossmann-like Domain"/>
    <property type="match status" value="1"/>
</dbReference>
<dbReference type="Proteomes" id="UP000183995">
    <property type="component" value="Unassembled WGS sequence"/>
</dbReference>
<dbReference type="InterPro" id="IPR013149">
    <property type="entry name" value="ADH-like_C"/>
</dbReference>
<dbReference type="InterPro" id="IPR011032">
    <property type="entry name" value="GroES-like_sf"/>
</dbReference>
<dbReference type="PANTHER" id="PTHR43401:SF2">
    <property type="entry name" value="L-THREONINE 3-DEHYDROGENASE"/>
    <property type="match status" value="1"/>
</dbReference>
<feature type="domain" description="Alcohol dehydrogenase-like C-terminal" evidence="2">
    <location>
        <begin position="162"/>
        <end position="235"/>
    </location>
</feature>
<dbReference type="SUPFAM" id="SSF51735">
    <property type="entry name" value="NAD(P)-binding Rossmann-fold domains"/>
    <property type="match status" value="1"/>
</dbReference>
<protein>
    <submittedName>
        <fullName evidence="4">Threonine dehydrogenase</fullName>
    </submittedName>
</protein>
<evidence type="ECO:0000259" key="3">
    <source>
        <dbReference type="Pfam" id="PF08240"/>
    </source>
</evidence>
<evidence type="ECO:0000259" key="2">
    <source>
        <dbReference type="Pfam" id="PF00107"/>
    </source>
</evidence>